<reference evidence="3" key="1">
    <citation type="submission" date="2011-07" db="EMBL/GenBank/DDBJ databases">
        <authorList>
            <consortium name="Caenorhabditis brenneri Sequencing and Analysis Consortium"/>
            <person name="Wilson R.K."/>
        </authorList>
    </citation>
    <scope>NUCLEOTIDE SEQUENCE [LARGE SCALE GENOMIC DNA]</scope>
    <source>
        <strain evidence="3">PB2801</strain>
    </source>
</reference>
<accession>G0N2T6</accession>
<dbReference type="Proteomes" id="UP000008068">
    <property type="component" value="Unassembled WGS sequence"/>
</dbReference>
<feature type="chain" id="PRO_5005679232" evidence="1">
    <location>
        <begin position="28"/>
        <end position="81"/>
    </location>
</feature>
<protein>
    <submittedName>
        <fullName evidence="2">Uncharacterized protein</fullName>
    </submittedName>
</protein>
<gene>
    <name evidence="2" type="ORF">CAEBREN_11840</name>
</gene>
<evidence type="ECO:0000313" key="3">
    <source>
        <dbReference type="Proteomes" id="UP000008068"/>
    </source>
</evidence>
<evidence type="ECO:0000313" key="2">
    <source>
        <dbReference type="EMBL" id="EGT51011.1"/>
    </source>
</evidence>
<feature type="signal peptide" evidence="1">
    <location>
        <begin position="1"/>
        <end position="27"/>
    </location>
</feature>
<dbReference type="AlphaFoldDB" id="G0N2T6"/>
<dbReference type="EMBL" id="GL379831">
    <property type="protein sequence ID" value="EGT51011.1"/>
    <property type="molecule type" value="Genomic_DNA"/>
</dbReference>
<name>G0N2T6_CAEBE</name>
<keyword evidence="3" id="KW-1185">Reference proteome</keyword>
<proteinExistence type="predicted"/>
<sequence>MNFRLYRLPYVALAVILHCMMPQEVIEDSFEWCKFRSSYEIKRIDGTYASIVLNFRENLELMMVVWPDWDGNQYPVEELEE</sequence>
<evidence type="ECO:0000256" key="1">
    <source>
        <dbReference type="SAM" id="SignalP"/>
    </source>
</evidence>
<organism evidence="3">
    <name type="scientific">Caenorhabditis brenneri</name>
    <name type="common">Nematode worm</name>
    <dbReference type="NCBI Taxonomy" id="135651"/>
    <lineage>
        <taxon>Eukaryota</taxon>
        <taxon>Metazoa</taxon>
        <taxon>Ecdysozoa</taxon>
        <taxon>Nematoda</taxon>
        <taxon>Chromadorea</taxon>
        <taxon>Rhabditida</taxon>
        <taxon>Rhabditina</taxon>
        <taxon>Rhabditomorpha</taxon>
        <taxon>Rhabditoidea</taxon>
        <taxon>Rhabditidae</taxon>
        <taxon>Peloderinae</taxon>
        <taxon>Caenorhabditis</taxon>
    </lineage>
</organism>
<dbReference type="HOGENOM" id="CLU_2575974_0_0_1"/>
<dbReference type="InParanoid" id="G0N2T6"/>
<keyword evidence="1" id="KW-0732">Signal</keyword>